<sequence length="909" mass="103287">MSKPLYILDGYALIYKSYYSMGKQAPLRNSKEENITAIVVFFRSLFSLIKNFDIEHFVVALDPIEPTFRRKRYPEYKAHRPAPPDELRSQSDHIERILTECGFITLRIGDNEADDIIASLAWQRHQTGLATVIISGDKDLMQLLNEEITMLRFTTKREFKAGVEPMSASDVLPKMGVPPHQIHDYLAILGDASDNIPGVAGIGEKGAIKLLEKHHSLKRIYDEINHVTPAGTRDKLIRAKEMAFLSWELVDLKRDIDLPSINIEAFHLASVHFSRLHQALEALGIKQILSDIPPIASRFQHQLELNSQPDSQPQKLPLTYALITTIPELINLFKEIEQAGIVAYDSETTGLNPRQDQIVGMSFSLDGKHGYYIPFSAPKGEATLAFDEALPHLKKLFASGVKFIGQNLKFDMQFLFPLDIILTPYFDTMIAAWLIDSQSPVNLDTLAKRYLNHQTIHYSDIVAKNQRFDEVSLTLSTEYACEDASLAFALYQLFRPQMESLQLDRLFFDLEMPLVSILARMEWRGIELDAQALRDYGQQLERQSKELEAQIIDLVGHSFNVQSPKQLAQVLFEELGFTDLKKGSTDVHILRELQRLHPEDLLIPAVLEYRKVAKLKSTYVEGLLKEITPENAIHTSFLQSGTASGRLSSINPNLQNIPIKNEEGRKIRQAFQSREGYQLISADYSQIELVVLAHLAQDPIMLETFANGRDLHRETASFLFQLPQEQVSSEQRRIGKTINFGVIYGMSAFRLSNELKIPRALATKFIDSYFARYAKVREFVQKSVAYANEHGEVRTVLQRRRLIHQINSKNHNERLASERIALNTVIQGSAADIVKLAMLRVNTLLQEYQLNAHLLLQVHDELILEVHHDHLDIAKTLLTQAMQEAGKSLPAPIPLTINLESGKKWGEFH</sequence>
<evidence type="ECO:0000256" key="15">
    <source>
        <dbReference type="NCBIfam" id="TIGR00593"/>
    </source>
</evidence>
<dbReference type="FunFam" id="1.10.150.20:FF:000002">
    <property type="entry name" value="DNA polymerase I"/>
    <property type="match status" value="1"/>
</dbReference>
<dbReference type="EMBL" id="JAATLM010000001">
    <property type="protein sequence ID" value="NIZ69202.1"/>
    <property type="molecule type" value="Genomic_DNA"/>
</dbReference>
<evidence type="ECO:0000313" key="20">
    <source>
        <dbReference type="EMBL" id="NIZ69202.1"/>
    </source>
</evidence>
<evidence type="ECO:0000256" key="6">
    <source>
        <dbReference type="ARBA" id="ARBA00022705"/>
    </source>
</evidence>
<dbReference type="InterPro" id="IPR036397">
    <property type="entry name" value="RNaseH_sf"/>
</dbReference>
<evidence type="ECO:0000256" key="8">
    <source>
        <dbReference type="ARBA" id="ARBA00022763"/>
    </source>
</evidence>
<evidence type="ECO:0000256" key="12">
    <source>
        <dbReference type="ARBA" id="ARBA00023125"/>
    </source>
</evidence>
<comment type="function">
    <text evidence="16">In addition to polymerase activity, this DNA polymerase exhibits 3'-5' and 5'-3' exonuclease activity.</text>
</comment>
<dbReference type="GO" id="GO:0003887">
    <property type="term" value="F:DNA-directed DNA polymerase activity"/>
    <property type="evidence" value="ECO:0007669"/>
    <property type="project" value="UniProtKB-UniRule"/>
</dbReference>
<dbReference type="Gene3D" id="3.30.420.10">
    <property type="entry name" value="Ribonuclease H-like superfamily/Ribonuclease H"/>
    <property type="match status" value="1"/>
</dbReference>
<dbReference type="InterPro" id="IPR029060">
    <property type="entry name" value="PIN-like_dom_sf"/>
</dbReference>
<dbReference type="InterPro" id="IPR012337">
    <property type="entry name" value="RNaseH-like_sf"/>
</dbReference>
<dbReference type="InterPro" id="IPR020046">
    <property type="entry name" value="5-3_exonucl_a-hlix_arch_N"/>
</dbReference>
<reference evidence="20" key="1">
    <citation type="submission" date="2020-03" db="EMBL/GenBank/DDBJ databases">
        <title>Spirochaetal bacteria isolated from arthropods constitute a novel genus Entomospira genus novum within the order Spirochaetales.</title>
        <authorList>
            <person name="Grana-Miraglia L."/>
            <person name="Sikutova S."/>
            <person name="Fingerle V."/>
            <person name="Sing A."/>
            <person name="Castillo-Ramirez S."/>
            <person name="Margos G."/>
            <person name="Rudolf I."/>
        </authorList>
    </citation>
    <scope>NUCLEOTIDE SEQUENCE</scope>
    <source>
        <strain evidence="20">BR149</strain>
    </source>
</reference>
<keyword evidence="4 16" id="KW-0808">Transferase</keyword>
<evidence type="ECO:0000256" key="13">
    <source>
        <dbReference type="ARBA" id="ARBA00023204"/>
    </source>
</evidence>
<dbReference type="CDD" id="cd09859">
    <property type="entry name" value="PIN_53EXO"/>
    <property type="match status" value="1"/>
</dbReference>
<dbReference type="Gene3D" id="1.10.150.20">
    <property type="entry name" value="5' to 3' exonuclease, C-terminal subdomain"/>
    <property type="match status" value="2"/>
</dbReference>
<keyword evidence="11 16" id="KW-0239">DNA-directed DNA polymerase</keyword>
<dbReference type="SMART" id="SM00474">
    <property type="entry name" value="35EXOc"/>
    <property type="match status" value="1"/>
</dbReference>
<dbReference type="InterPro" id="IPR008918">
    <property type="entry name" value="HhH2"/>
</dbReference>
<dbReference type="NCBIfam" id="NF004397">
    <property type="entry name" value="PRK05755.1"/>
    <property type="match status" value="1"/>
</dbReference>
<dbReference type="InterPro" id="IPR001098">
    <property type="entry name" value="DNA-dir_DNA_pol_A_palm_dom"/>
</dbReference>
<dbReference type="CDD" id="cd08637">
    <property type="entry name" value="DNA_pol_A_pol_I_C"/>
    <property type="match status" value="1"/>
</dbReference>
<dbReference type="Pfam" id="PF02739">
    <property type="entry name" value="5_3_exonuc_N"/>
    <property type="match status" value="1"/>
</dbReference>
<dbReference type="InterPro" id="IPR019760">
    <property type="entry name" value="DNA-dir_DNA_pol_A_CS"/>
</dbReference>
<keyword evidence="8 16" id="KW-0227">DNA damage</keyword>
<dbReference type="GO" id="GO:0003677">
    <property type="term" value="F:DNA binding"/>
    <property type="evidence" value="ECO:0007669"/>
    <property type="project" value="UniProtKB-UniRule"/>
</dbReference>
<dbReference type="InterPro" id="IPR018320">
    <property type="entry name" value="DNA_polymerase_1"/>
</dbReference>
<dbReference type="Proteomes" id="UP000778951">
    <property type="component" value="Unassembled WGS sequence"/>
</dbReference>
<dbReference type="Pfam" id="PF01612">
    <property type="entry name" value="DNA_pol_A_exo1"/>
    <property type="match status" value="1"/>
</dbReference>
<dbReference type="PRINTS" id="PR00868">
    <property type="entry name" value="DNAPOLI"/>
</dbReference>
<keyword evidence="10 16" id="KW-0269">Exonuclease</keyword>
<evidence type="ECO:0000313" key="21">
    <source>
        <dbReference type="Proteomes" id="UP000778951"/>
    </source>
</evidence>
<evidence type="ECO:0000256" key="5">
    <source>
        <dbReference type="ARBA" id="ARBA00022695"/>
    </source>
</evidence>
<keyword evidence="7" id="KW-0540">Nuclease</keyword>
<dbReference type="InterPro" id="IPR002562">
    <property type="entry name" value="3'-5'_exonuclease_dom"/>
</dbReference>
<dbReference type="InterPro" id="IPR020045">
    <property type="entry name" value="DNA_polI_H3TH"/>
</dbReference>
<evidence type="ECO:0000256" key="3">
    <source>
        <dbReference type="ARBA" id="ARBA00020311"/>
    </source>
</evidence>
<dbReference type="PANTHER" id="PTHR10133">
    <property type="entry name" value="DNA POLYMERASE I"/>
    <property type="match status" value="1"/>
</dbReference>
<keyword evidence="9 16" id="KW-0378">Hydrolase</keyword>
<name>A0A968KWG9_9SPIO</name>
<evidence type="ECO:0000256" key="1">
    <source>
        <dbReference type="ARBA" id="ARBA00007705"/>
    </source>
</evidence>
<evidence type="ECO:0000256" key="14">
    <source>
        <dbReference type="ARBA" id="ARBA00049244"/>
    </source>
</evidence>
<dbReference type="FunFam" id="1.10.150.20:FF:000003">
    <property type="entry name" value="DNA polymerase I"/>
    <property type="match status" value="1"/>
</dbReference>
<dbReference type="Pfam" id="PF01367">
    <property type="entry name" value="5_3_exonuc"/>
    <property type="match status" value="1"/>
</dbReference>
<keyword evidence="6 16" id="KW-0235">DNA replication</keyword>
<dbReference type="EC" id="2.7.7.7" evidence="2 15"/>
<dbReference type="GO" id="GO:0006302">
    <property type="term" value="P:double-strand break repair"/>
    <property type="evidence" value="ECO:0007669"/>
    <property type="project" value="TreeGrafter"/>
</dbReference>
<dbReference type="Gene3D" id="1.20.1060.10">
    <property type="entry name" value="Taq DNA Polymerase, Chain T, domain 4"/>
    <property type="match status" value="1"/>
</dbReference>
<evidence type="ECO:0000256" key="9">
    <source>
        <dbReference type="ARBA" id="ARBA00022801"/>
    </source>
</evidence>
<dbReference type="SUPFAM" id="SSF88723">
    <property type="entry name" value="PIN domain-like"/>
    <property type="match status" value="1"/>
</dbReference>
<dbReference type="PROSITE" id="PS00447">
    <property type="entry name" value="DNA_POLYMERASE_A"/>
    <property type="match status" value="1"/>
</dbReference>
<feature type="domain" description="5'-3' exonuclease" evidence="18">
    <location>
        <begin position="3"/>
        <end position="269"/>
    </location>
</feature>
<accession>A0A968KWG9</accession>
<dbReference type="SMART" id="SM00279">
    <property type="entry name" value="HhH2"/>
    <property type="match status" value="1"/>
</dbReference>
<dbReference type="Gene3D" id="3.30.70.370">
    <property type="match status" value="1"/>
</dbReference>
<dbReference type="InterPro" id="IPR002421">
    <property type="entry name" value="5-3_exonuclease"/>
</dbReference>
<evidence type="ECO:0000259" key="18">
    <source>
        <dbReference type="SMART" id="SM00475"/>
    </source>
</evidence>
<keyword evidence="21" id="KW-1185">Reference proteome</keyword>
<evidence type="ECO:0000256" key="16">
    <source>
        <dbReference type="RuleBase" id="RU004460"/>
    </source>
</evidence>
<dbReference type="InterPro" id="IPR043502">
    <property type="entry name" value="DNA/RNA_pol_sf"/>
</dbReference>
<dbReference type="SMART" id="SM00475">
    <property type="entry name" value="53EXOc"/>
    <property type="match status" value="1"/>
</dbReference>
<keyword evidence="12 16" id="KW-0238">DNA-binding</keyword>
<dbReference type="GO" id="GO:0008408">
    <property type="term" value="F:3'-5' exonuclease activity"/>
    <property type="evidence" value="ECO:0007669"/>
    <property type="project" value="UniProtKB-UniRule"/>
</dbReference>
<evidence type="ECO:0000259" key="19">
    <source>
        <dbReference type="SMART" id="SM00482"/>
    </source>
</evidence>
<dbReference type="Gene3D" id="3.40.50.1010">
    <property type="entry name" value="5'-nuclease"/>
    <property type="match status" value="1"/>
</dbReference>
<organism evidence="20 21">
    <name type="scientific">Entomospira culicis</name>
    <dbReference type="NCBI Taxonomy" id="2719989"/>
    <lineage>
        <taxon>Bacteria</taxon>
        <taxon>Pseudomonadati</taxon>
        <taxon>Spirochaetota</taxon>
        <taxon>Spirochaetia</taxon>
        <taxon>Spirochaetales</taxon>
        <taxon>Spirochaetaceae</taxon>
        <taxon>Entomospira</taxon>
    </lineage>
</organism>
<keyword evidence="5 16" id="KW-0548">Nucleotidyltransferase</keyword>
<dbReference type="SUPFAM" id="SSF56672">
    <property type="entry name" value="DNA/RNA polymerases"/>
    <property type="match status" value="1"/>
</dbReference>
<gene>
    <name evidence="16 20" type="primary">polA</name>
    <name evidence="20" type="ORF">HCT48_03110</name>
</gene>
<dbReference type="InterPro" id="IPR002298">
    <property type="entry name" value="DNA_polymerase_A"/>
</dbReference>
<dbReference type="CDD" id="cd09898">
    <property type="entry name" value="H3TH_53EXO"/>
    <property type="match status" value="1"/>
</dbReference>
<evidence type="ECO:0000256" key="11">
    <source>
        <dbReference type="ARBA" id="ARBA00022932"/>
    </source>
</evidence>
<comment type="caution">
    <text evidence="20">The sequence shown here is derived from an EMBL/GenBank/DDBJ whole genome shotgun (WGS) entry which is preliminary data.</text>
</comment>
<evidence type="ECO:0000256" key="7">
    <source>
        <dbReference type="ARBA" id="ARBA00022722"/>
    </source>
</evidence>
<protein>
    <recommendedName>
        <fullName evidence="3 15">DNA polymerase I</fullName>
        <ecNumber evidence="2 15">2.7.7.7</ecNumber>
    </recommendedName>
</protein>
<evidence type="ECO:0000256" key="4">
    <source>
        <dbReference type="ARBA" id="ARBA00022679"/>
    </source>
</evidence>
<dbReference type="PANTHER" id="PTHR10133:SF27">
    <property type="entry name" value="DNA POLYMERASE NU"/>
    <property type="match status" value="1"/>
</dbReference>
<feature type="domain" description="3'-5' exonuclease" evidence="17">
    <location>
        <begin position="320"/>
        <end position="499"/>
    </location>
</feature>
<evidence type="ECO:0000256" key="2">
    <source>
        <dbReference type="ARBA" id="ARBA00012417"/>
    </source>
</evidence>
<feature type="domain" description="DNA-directed DNA polymerase family A palm" evidence="19">
    <location>
        <begin position="664"/>
        <end position="870"/>
    </location>
</feature>
<dbReference type="AlphaFoldDB" id="A0A968KWG9"/>
<evidence type="ECO:0000259" key="17">
    <source>
        <dbReference type="SMART" id="SM00474"/>
    </source>
</evidence>
<dbReference type="GO" id="GO:0008409">
    <property type="term" value="F:5'-3' exonuclease activity"/>
    <property type="evidence" value="ECO:0007669"/>
    <property type="project" value="UniProtKB-UniRule"/>
</dbReference>
<dbReference type="SUPFAM" id="SSF47807">
    <property type="entry name" value="5' to 3' exonuclease, C-terminal subdomain"/>
    <property type="match status" value="1"/>
</dbReference>
<dbReference type="SMART" id="SM00482">
    <property type="entry name" value="POLAc"/>
    <property type="match status" value="1"/>
</dbReference>
<evidence type="ECO:0000256" key="10">
    <source>
        <dbReference type="ARBA" id="ARBA00022839"/>
    </source>
</evidence>
<proteinExistence type="inferred from homology"/>
<keyword evidence="13 16" id="KW-0234">DNA repair</keyword>
<dbReference type="Pfam" id="PF00476">
    <property type="entry name" value="DNA_pol_A"/>
    <property type="match status" value="1"/>
</dbReference>
<dbReference type="NCBIfam" id="TIGR00593">
    <property type="entry name" value="pola"/>
    <property type="match status" value="1"/>
</dbReference>
<dbReference type="SUPFAM" id="SSF53098">
    <property type="entry name" value="Ribonuclease H-like"/>
    <property type="match status" value="1"/>
</dbReference>
<dbReference type="InterPro" id="IPR036279">
    <property type="entry name" value="5-3_exonuclease_C_sf"/>
</dbReference>
<dbReference type="GO" id="GO:0006261">
    <property type="term" value="P:DNA-templated DNA replication"/>
    <property type="evidence" value="ECO:0007669"/>
    <property type="project" value="UniProtKB-UniRule"/>
</dbReference>
<comment type="similarity">
    <text evidence="1 16">Belongs to the DNA polymerase type-A family.</text>
</comment>
<comment type="catalytic activity">
    <reaction evidence="14 16">
        <text>DNA(n) + a 2'-deoxyribonucleoside 5'-triphosphate = DNA(n+1) + diphosphate</text>
        <dbReference type="Rhea" id="RHEA:22508"/>
        <dbReference type="Rhea" id="RHEA-COMP:17339"/>
        <dbReference type="Rhea" id="RHEA-COMP:17340"/>
        <dbReference type="ChEBI" id="CHEBI:33019"/>
        <dbReference type="ChEBI" id="CHEBI:61560"/>
        <dbReference type="ChEBI" id="CHEBI:173112"/>
        <dbReference type="EC" id="2.7.7.7"/>
    </reaction>
</comment>
<dbReference type="RefSeq" id="WP_167695300.1">
    <property type="nucleotide sequence ID" value="NZ_CP118181.1"/>
</dbReference>
<dbReference type="CDD" id="cd06139">
    <property type="entry name" value="DNA_polA_I_Ecoli_like_exo"/>
    <property type="match status" value="1"/>
</dbReference>